<evidence type="ECO:0000256" key="4">
    <source>
        <dbReference type="ARBA" id="ARBA00022618"/>
    </source>
</evidence>
<dbReference type="InParanoid" id="A0A1W4XF13"/>
<keyword evidence="6 9" id="KW-0175">Coiled coil</keyword>
<keyword evidence="4" id="KW-0132">Cell division</keyword>
<evidence type="ECO:0000256" key="8">
    <source>
        <dbReference type="ARBA" id="ARBA00023328"/>
    </source>
</evidence>
<proteinExistence type="inferred from homology"/>
<evidence type="ECO:0000256" key="5">
    <source>
        <dbReference type="ARBA" id="ARBA00022776"/>
    </source>
</evidence>
<accession>A0A1W4XF13</accession>
<dbReference type="GO" id="GO:0051301">
    <property type="term" value="P:cell division"/>
    <property type="evidence" value="ECO:0007669"/>
    <property type="project" value="UniProtKB-KW"/>
</dbReference>
<reference evidence="12" key="1">
    <citation type="submission" date="2025-08" db="UniProtKB">
        <authorList>
            <consortium name="RefSeq"/>
        </authorList>
    </citation>
    <scope>IDENTIFICATION</scope>
    <source>
        <tissue evidence="12">Entire body</tissue>
    </source>
</reference>
<evidence type="ECO:0000256" key="6">
    <source>
        <dbReference type="ARBA" id="ARBA00023054"/>
    </source>
</evidence>
<evidence type="ECO:0000256" key="9">
    <source>
        <dbReference type="SAM" id="Coils"/>
    </source>
</evidence>
<keyword evidence="8" id="KW-0137">Centromere</keyword>
<evidence type="ECO:0000256" key="1">
    <source>
        <dbReference type="ARBA" id="ARBA00004584"/>
    </source>
</evidence>
<gene>
    <name evidence="12" type="primary">LOC108741162</name>
</gene>
<sequence length="443" mass="51414">MNECEDELQVILDMLQTYLPNFQVSKSDFQQPSSNFVVTLYANLINKIIEDTAGDNMEDPAPFKGVINLNDEETSIFTIFDYISSIYNHLGYQFFNLTDLYCPSAKRTKCVCKTLLMFLENLDDASEAFSEIENRVLQEAICEKNNYNLKNDLQRELSEKANSVGALKTESDKLVLEYSEMHKKESDLKLEHEQETKNILLEQVAVNQKMEMLTIDEDGILRLEKEQAMLQEEVVNTEEVENVKDSIEKIHNHICQLEEEIVGFEGCLECKRSELNAYEEVYLKLEKFQHTEISELEKLHKLRLSIKNLEEQISLADKTLLELKASKVKHKEKTKQLKKDIIEKELVFTNEKRSLSSKLQSLEENKKQKEKLVVHLQEQEKNLIDQLNSVKKDLEIMDKEGEEMHELFREACSEIIVSTNNTTEAVRRILTGLESKVYQVHGS</sequence>
<feature type="coiled-coil region" evidence="9">
    <location>
        <begin position="352"/>
        <end position="400"/>
    </location>
</feature>
<dbReference type="GO" id="GO:0031262">
    <property type="term" value="C:Ndc80 complex"/>
    <property type="evidence" value="ECO:0007669"/>
    <property type="project" value="InterPro"/>
</dbReference>
<dbReference type="InterPro" id="IPR038275">
    <property type="entry name" value="Nuf2_N_sf"/>
</dbReference>
<protein>
    <submittedName>
        <fullName evidence="12">Kinetochore protein NUF2-like</fullName>
    </submittedName>
</protein>
<evidence type="ECO:0000313" key="11">
    <source>
        <dbReference type="Proteomes" id="UP000192223"/>
    </source>
</evidence>
<dbReference type="InterPro" id="IPR005549">
    <property type="entry name" value="Kinetochore_Nuf2_N"/>
</dbReference>
<dbReference type="Gene3D" id="1.10.418.60">
    <property type="entry name" value="Ncd80 complex, Nuf2 subunit"/>
    <property type="match status" value="1"/>
</dbReference>
<keyword evidence="3" id="KW-0158">Chromosome</keyword>
<name>A0A1W4XF13_AGRPL</name>
<evidence type="ECO:0000256" key="2">
    <source>
        <dbReference type="ARBA" id="ARBA00005498"/>
    </source>
</evidence>
<dbReference type="AlphaFoldDB" id="A0A1W4XF13"/>
<evidence type="ECO:0000259" key="10">
    <source>
        <dbReference type="Pfam" id="PF03800"/>
    </source>
</evidence>
<evidence type="ECO:0000256" key="7">
    <source>
        <dbReference type="ARBA" id="ARBA00023306"/>
    </source>
</evidence>
<evidence type="ECO:0000256" key="3">
    <source>
        <dbReference type="ARBA" id="ARBA00022454"/>
    </source>
</evidence>
<dbReference type="RefSeq" id="XP_018331352.1">
    <property type="nucleotide sequence ID" value="XM_018475850.2"/>
</dbReference>
<dbReference type="GeneID" id="108741162"/>
<comment type="subcellular location">
    <subcellularLocation>
        <location evidence="1">Chromosome</location>
        <location evidence="1">Centromere</location>
    </subcellularLocation>
</comment>
<feature type="domain" description="Kinetochore protein Nuf2 N-terminal" evidence="10">
    <location>
        <begin position="11"/>
        <end position="132"/>
    </location>
</feature>
<feature type="coiled-coil region" evidence="9">
    <location>
        <begin position="299"/>
        <end position="326"/>
    </location>
</feature>
<keyword evidence="7" id="KW-0131">Cell cycle</keyword>
<dbReference type="Pfam" id="PF03800">
    <property type="entry name" value="Nuf2"/>
    <property type="match status" value="1"/>
</dbReference>
<organism evidence="11 12">
    <name type="scientific">Agrilus planipennis</name>
    <name type="common">Emerald ash borer</name>
    <name type="synonym">Agrilus marcopoli</name>
    <dbReference type="NCBI Taxonomy" id="224129"/>
    <lineage>
        <taxon>Eukaryota</taxon>
        <taxon>Metazoa</taxon>
        <taxon>Ecdysozoa</taxon>
        <taxon>Arthropoda</taxon>
        <taxon>Hexapoda</taxon>
        <taxon>Insecta</taxon>
        <taxon>Pterygota</taxon>
        <taxon>Neoptera</taxon>
        <taxon>Endopterygota</taxon>
        <taxon>Coleoptera</taxon>
        <taxon>Polyphaga</taxon>
        <taxon>Elateriformia</taxon>
        <taxon>Buprestoidea</taxon>
        <taxon>Buprestidae</taxon>
        <taxon>Agrilinae</taxon>
        <taxon>Agrilus</taxon>
    </lineage>
</organism>
<keyword evidence="5" id="KW-0498">Mitosis</keyword>
<dbReference type="Proteomes" id="UP000192223">
    <property type="component" value="Unplaced"/>
</dbReference>
<keyword evidence="11" id="KW-1185">Reference proteome</keyword>
<evidence type="ECO:0000313" key="12">
    <source>
        <dbReference type="RefSeq" id="XP_018331352.1"/>
    </source>
</evidence>
<comment type="similarity">
    <text evidence="2">Belongs to the NUF2 family.</text>
</comment>
<dbReference type="KEGG" id="apln:108741162"/>
<dbReference type="OrthoDB" id="6728197at2759"/>